<dbReference type="InterPro" id="IPR039790">
    <property type="entry name" value="CHRD1"/>
</dbReference>
<dbReference type="PROSITE" id="PS51203">
    <property type="entry name" value="CS"/>
    <property type="match status" value="1"/>
</dbReference>
<dbReference type="PANTHER" id="PTHR46983:SF3">
    <property type="entry name" value="CHPADIPLOID STATE MAINTENANCE PROTEIN CHPA"/>
    <property type="match status" value="1"/>
</dbReference>
<organism evidence="2 3">
    <name type="scientific">Sinocyclocheilus rhinocerous</name>
    <dbReference type="NCBI Taxonomy" id="307959"/>
    <lineage>
        <taxon>Eukaryota</taxon>
        <taxon>Metazoa</taxon>
        <taxon>Chordata</taxon>
        <taxon>Craniata</taxon>
        <taxon>Vertebrata</taxon>
        <taxon>Euteleostomi</taxon>
        <taxon>Actinopterygii</taxon>
        <taxon>Neopterygii</taxon>
        <taxon>Teleostei</taxon>
        <taxon>Ostariophysi</taxon>
        <taxon>Cypriniformes</taxon>
        <taxon>Cyprinidae</taxon>
        <taxon>Cyprininae</taxon>
        <taxon>Sinocyclocheilus</taxon>
    </lineage>
</organism>
<dbReference type="Gene3D" id="2.60.40.790">
    <property type="match status" value="1"/>
</dbReference>
<protein>
    <recommendedName>
        <fullName evidence="1">CS domain-containing protein</fullName>
    </recommendedName>
</protein>
<dbReference type="PANTHER" id="PTHR46983">
    <property type="entry name" value="CYSTEINE AND HISTIDINE-RICH DOMAIN-CONTAINING PROTEIN 1"/>
    <property type="match status" value="1"/>
</dbReference>
<reference evidence="2" key="1">
    <citation type="submission" date="2025-08" db="UniProtKB">
        <authorList>
            <consortium name="Ensembl"/>
        </authorList>
    </citation>
    <scope>IDENTIFICATION</scope>
</reference>
<dbReference type="AlphaFoldDB" id="A0A673GW89"/>
<dbReference type="Ensembl" id="ENSSRHT00000018462.1">
    <property type="protein sequence ID" value="ENSSRHP00000017893.1"/>
    <property type="gene ID" value="ENSSRHG00000009739.1"/>
</dbReference>
<evidence type="ECO:0000259" key="1">
    <source>
        <dbReference type="PROSITE" id="PS51203"/>
    </source>
</evidence>
<name>A0A673GW89_9TELE</name>
<dbReference type="Pfam" id="PF04969">
    <property type="entry name" value="CS"/>
    <property type="match status" value="1"/>
</dbReference>
<dbReference type="Proteomes" id="UP000472270">
    <property type="component" value="Unassembled WGS sequence"/>
</dbReference>
<reference evidence="2" key="2">
    <citation type="submission" date="2025-09" db="UniProtKB">
        <authorList>
            <consortium name="Ensembl"/>
        </authorList>
    </citation>
    <scope>IDENTIFICATION</scope>
</reference>
<accession>A0A673GW89</accession>
<evidence type="ECO:0000313" key="3">
    <source>
        <dbReference type="Proteomes" id="UP000472270"/>
    </source>
</evidence>
<feature type="domain" description="CS" evidence="1">
    <location>
        <begin position="11"/>
        <end position="90"/>
    </location>
</feature>
<dbReference type="InterPro" id="IPR008978">
    <property type="entry name" value="HSP20-like_chaperone"/>
</dbReference>
<sequence>MMFLSLQGKKAAPCRFDWHQTGSQVTMSIYAKNSNPELCSVKANSTSVSGYKEFELKINLGRDKSVVNMMVTKVEVVMKKAEPMVWAASKKVSAKALRLSQTDSSDQ</sequence>
<keyword evidence="3" id="KW-1185">Reference proteome</keyword>
<evidence type="ECO:0000313" key="2">
    <source>
        <dbReference type="Ensembl" id="ENSSRHP00000017893.1"/>
    </source>
</evidence>
<dbReference type="SUPFAM" id="SSF49764">
    <property type="entry name" value="HSP20-like chaperones"/>
    <property type="match status" value="1"/>
</dbReference>
<dbReference type="InterPro" id="IPR007052">
    <property type="entry name" value="CS_dom"/>
</dbReference>
<proteinExistence type="predicted"/>